<reference evidence="2" key="2">
    <citation type="submission" date="2025-08" db="UniProtKB">
        <authorList>
            <consortium name="Ensembl"/>
        </authorList>
    </citation>
    <scope>IDENTIFICATION</scope>
</reference>
<keyword evidence="3" id="KW-1185">Reference proteome</keyword>
<dbReference type="PANTHER" id="PTHR46254">
    <property type="entry name" value="PROTEIN GVQW1-RELATED"/>
    <property type="match status" value="1"/>
</dbReference>
<sequence>FFFFFETEPRSVAQAGAQWHDLCSLQPLPPGFKQFFCLSLLSSLDYRYTPPRPANFCIFGRDRVSPCWPGRSRTLDLVICLPRPPKVLGLQAGATAPGLHLYILSHVFFFFFLILSYSLLFNSLFS</sequence>
<evidence type="ECO:0000313" key="2">
    <source>
        <dbReference type="Ensembl" id="ENSMFAP00000051603.1"/>
    </source>
</evidence>
<dbReference type="Proteomes" id="UP000233100">
    <property type="component" value="Chromosome 1"/>
</dbReference>
<reference evidence="2 3" key="1">
    <citation type="submission" date="2013-03" db="EMBL/GenBank/DDBJ databases">
        <authorList>
            <person name="Warren W."/>
            <person name="Wilson R.K."/>
        </authorList>
    </citation>
    <scope>NUCLEOTIDE SEQUENCE</scope>
</reference>
<evidence type="ECO:0000313" key="3">
    <source>
        <dbReference type="Proteomes" id="UP000233100"/>
    </source>
</evidence>
<proteinExistence type="predicted"/>
<dbReference type="GeneTree" id="ENSGT00940000161627"/>
<reference evidence="2" key="3">
    <citation type="submission" date="2025-09" db="UniProtKB">
        <authorList>
            <consortium name="Ensembl"/>
        </authorList>
    </citation>
    <scope>IDENTIFICATION</scope>
</reference>
<organism evidence="2 3">
    <name type="scientific">Macaca fascicularis</name>
    <name type="common">Crab-eating macaque</name>
    <name type="synonym">Cynomolgus monkey</name>
    <dbReference type="NCBI Taxonomy" id="9541"/>
    <lineage>
        <taxon>Eukaryota</taxon>
        <taxon>Metazoa</taxon>
        <taxon>Chordata</taxon>
        <taxon>Craniata</taxon>
        <taxon>Vertebrata</taxon>
        <taxon>Euteleostomi</taxon>
        <taxon>Mammalia</taxon>
        <taxon>Eutheria</taxon>
        <taxon>Euarchontoglires</taxon>
        <taxon>Primates</taxon>
        <taxon>Haplorrhini</taxon>
        <taxon>Catarrhini</taxon>
        <taxon>Cercopithecidae</taxon>
        <taxon>Cercopithecinae</taxon>
        <taxon>Macaca</taxon>
    </lineage>
</organism>
<name>A0A7N9IBM2_MACFA</name>
<keyword evidence="1" id="KW-0812">Transmembrane</keyword>
<feature type="transmembrane region" description="Helical" evidence="1">
    <location>
        <begin position="99"/>
        <end position="120"/>
    </location>
</feature>
<dbReference type="Ensembl" id="ENSMFAT00000077015.1">
    <property type="protein sequence ID" value="ENSMFAP00000051603.1"/>
    <property type="gene ID" value="ENSMFAG00000062767.1"/>
</dbReference>
<dbReference type="AlphaFoldDB" id="A0A7N9IBM2"/>
<evidence type="ECO:0000256" key="1">
    <source>
        <dbReference type="SAM" id="Phobius"/>
    </source>
</evidence>
<keyword evidence="1" id="KW-1133">Transmembrane helix</keyword>
<keyword evidence="1" id="KW-0472">Membrane</keyword>
<accession>A0A7N9IBM2</accession>
<dbReference type="PANTHER" id="PTHR46254:SF12">
    <property type="entry name" value="RNA BINDING MOTIF SINGLE STRANDED INTERACTING PROTEIN 2"/>
    <property type="match status" value="1"/>
</dbReference>
<protein>
    <submittedName>
        <fullName evidence="2">Uncharacterized protein</fullName>
    </submittedName>
</protein>